<keyword evidence="3" id="KW-1185">Reference proteome</keyword>
<reference evidence="2 3" key="1">
    <citation type="submission" date="2017-08" db="EMBL/GenBank/DDBJ databases">
        <authorList>
            <person name="de Groot N.N."/>
        </authorList>
    </citation>
    <scope>NUCLEOTIDE SEQUENCE [LARGE SCALE GENOMIC DNA]</scope>
    <source>
        <strain evidence="2 3">JC228</strain>
    </source>
</reference>
<dbReference type="CDD" id="cd00118">
    <property type="entry name" value="LysM"/>
    <property type="match status" value="1"/>
</dbReference>
<dbReference type="PROSITE" id="PS51782">
    <property type="entry name" value="LYSM"/>
    <property type="match status" value="1"/>
</dbReference>
<name>A0A285CKM0_9BACI</name>
<evidence type="ECO:0000313" key="3">
    <source>
        <dbReference type="Proteomes" id="UP000219546"/>
    </source>
</evidence>
<organism evidence="2 3">
    <name type="scientific">Bacillus oleivorans</name>
    <dbReference type="NCBI Taxonomy" id="1448271"/>
    <lineage>
        <taxon>Bacteria</taxon>
        <taxon>Bacillati</taxon>
        <taxon>Bacillota</taxon>
        <taxon>Bacilli</taxon>
        <taxon>Bacillales</taxon>
        <taxon>Bacillaceae</taxon>
        <taxon>Bacillus</taxon>
    </lineage>
</organism>
<dbReference type="InterPro" id="IPR018392">
    <property type="entry name" value="LysM"/>
</dbReference>
<proteinExistence type="predicted"/>
<accession>A0A285CKM0</accession>
<protein>
    <recommendedName>
        <fullName evidence="1">LysM domain-containing protein</fullName>
    </recommendedName>
</protein>
<dbReference type="AlphaFoldDB" id="A0A285CKM0"/>
<dbReference type="InterPro" id="IPR036779">
    <property type="entry name" value="LysM_dom_sf"/>
</dbReference>
<dbReference type="OrthoDB" id="2691912at2"/>
<evidence type="ECO:0000259" key="1">
    <source>
        <dbReference type="PROSITE" id="PS51782"/>
    </source>
</evidence>
<sequence>MKRVAAIITVLLFLLSLYYDLKVGTLPLKATAQMETAEVNAANTGDIAYVEHIVSRGETVLSIVERYTGTLPVEIDTVVQDFISLNQMAPEQIQAGKIYKIPIYRD</sequence>
<dbReference type="Gene3D" id="3.10.350.10">
    <property type="entry name" value="LysM domain"/>
    <property type="match status" value="1"/>
</dbReference>
<dbReference type="RefSeq" id="WP_097157317.1">
    <property type="nucleotide sequence ID" value="NZ_JBEPMQ010000013.1"/>
</dbReference>
<dbReference type="Proteomes" id="UP000219546">
    <property type="component" value="Unassembled WGS sequence"/>
</dbReference>
<gene>
    <name evidence="2" type="ORF">SAMN05877753_102109</name>
</gene>
<dbReference type="EMBL" id="OAOP01000002">
    <property type="protein sequence ID" value="SNX67905.1"/>
    <property type="molecule type" value="Genomic_DNA"/>
</dbReference>
<feature type="domain" description="LysM" evidence="1">
    <location>
        <begin position="50"/>
        <end position="101"/>
    </location>
</feature>
<evidence type="ECO:0000313" key="2">
    <source>
        <dbReference type="EMBL" id="SNX67905.1"/>
    </source>
</evidence>